<proteinExistence type="predicted"/>
<reference evidence="1 2" key="1">
    <citation type="submission" date="2023-07" db="EMBL/GenBank/DDBJ databases">
        <title>Closed genoem sequence of Methanosarcinaceae archaeon Ac7.</title>
        <authorList>
            <person name="Poehlein A."/>
            <person name="Protasov E."/>
            <person name="Platt K."/>
            <person name="Reeh H."/>
            <person name="Daniel R."/>
            <person name="Brune A."/>
        </authorList>
    </citation>
    <scope>NUCLEOTIDE SEQUENCE [LARGE SCALE GENOMIC DNA]</scope>
    <source>
        <strain evidence="1 2">Ac7</strain>
    </source>
</reference>
<dbReference type="GeneID" id="89230863"/>
<dbReference type="EMBL" id="CP131060">
    <property type="protein sequence ID" value="WNY26195.1"/>
    <property type="molecule type" value="Genomic_DNA"/>
</dbReference>
<organism evidence="1 2">
    <name type="scientific">Methanolapillus millepedarum</name>
    <dbReference type="NCBI Taxonomy" id="3028296"/>
    <lineage>
        <taxon>Archaea</taxon>
        <taxon>Methanobacteriati</taxon>
        <taxon>Methanobacteriota</taxon>
        <taxon>Stenosarchaea group</taxon>
        <taxon>Methanomicrobia</taxon>
        <taxon>Methanosarcinales</taxon>
        <taxon>Methanosarcinaceae</taxon>
        <taxon>Methanolapillus</taxon>
    </lineage>
</organism>
<accession>A0AA96ZUW4</accession>
<sequence>MTIIDDVKMRLKQFGYAADDSDNDEITWCKNKIERKILDFCHIPKVPSGLYYVEVDMICGEFLFEKKSTGDVSKFENIDLKKPITQSITEGNTSVVFTTPTSTPSSRLDSFIQALRNGGPGAMSQLVRHRRLAWKGQ</sequence>
<evidence type="ECO:0000313" key="1">
    <source>
        <dbReference type="EMBL" id="WNY26195.1"/>
    </source>
</evidence>
<evidence type="ECO:0000313" key="2">
    <source>
        <dbReference type="Proteomes" id="UP001303587"/>
    </source>
</evidence>
<dbReference type="AlphaFoldDB" id="A0AA96ZUW4"/>
<gene>
    <name evidence="1" type="ORF">MsAc7_17680</name>
</gene>
<dbReference type="RefSeq" id="WP_338102525.1">
    <property type="nucleotide sequence ID" value="NZ_CP131060.1"/>
</dbReference>
<protein>
    <submittedName>
        <fullName evidence="1">Uncharacterized protein</fullName>
    </submittedName>
</protein>
<name>A0AA96ZUW4_9EURY</name>
<keyword evidence="2" id="KW-1185">Reference proteome</keyword>
<dbReference type="Proteomes" id="UP001303587">
    <property type="component" value="Chromosome"/>
</dbReference>